<evidence type="ECO:0000256" key="6">
    <source>
        <dbReference type="ARBA" id="ARBA00037383"/>
    </source>
</evidence>
<dbReference type="EMBL" id="CACVAY010000014">
    <property type="protein sequence ID" value="CAA6803236.1"/>
    <property type="molecule type" value="Genomic_DNA"/>
</dbReference>
<dbReference type="InterPro" id="IPR036986">
    <property type="entry name" value="S4_RNA-bd_sf"/>
</dbReference>
<comment type="catalytic activity">
    <reaction evidence="5">
        <text>uridine(2605) in 23S rRNA = pseudouridine(2605) in 23S rRNA</text>
        <dbReference type="Rhea" id="RHEA:42520"/>
        <dbReference type="Rhea" id="RHEA-COMP:10095"/>
        <dbReference type="Rhea" id="RHEA-COMP:10096"/>
        <dbReference type="ChEBI" id="CHEBI:65314"/>
        <dbReference type="ChEBI" id="CHEBI:65315"/>
        <dbReference type="EC" id="5.4.99.22"/>
    </reaction>
</comment>
<dbReference type="InterPro" id="IPR006145">
    <property type="entry name" value="PsdUridine_synth_RsuA/RluA"/>
</dbReference>
<dbReference type="Gene3D" id="3.10.290.10">
    <property type="entry name" value="RNA-binding S4 domain"/>
    <property type="match status" value="1"/>
</dbReference>
<comment type="function">
    <text evidence="6">Responsible for synthesis of pseudouridine from uracil-2605 in 23S ribosomal RNA.</text>
</comment>
<evidence type="ECO:0000256" key="5">
    <source>
        <dbReference type="ARBA" id="ARBA00036944"/>
    </source>
</evidence>
<accession>A0A6S6SAK5</accession>
<dbReference type="FunFam" id="3.30.70.1560:FF:000001">
    <property type="entry name" value="Pseudouridine synthase"/>
    <property type="match status" value="1"/>
</dbReference>
<dbReference type="FunFam" id="3.30.70.580:FF:000009">
    <property type="entry name" value="Pseudouridine synthase"/>
    <property type="match status" value="1"/>
</dbReference>
<evidence type="ECO:0000256" key="8">
    <source>
        <dbReference type="RuleBase" id="RU003887"/>
    </source>
</evidence>
<keyword evidence="3 7" id="KW-0694">RNA-binding</keyword>
<evidence type="ECO:0000256" key="3">
    <source>
        <dbReference type="ARBA" id="ARBA00022884"/>
    </source>
</evidence>
<keyword evidence="11" id="KW-0456">Lyase</keyword>
<protein>
    <recommendedName>
        <fullName evidence="8">Pseudouridine synthase</fullName>
        <ecNumber evidence="8">5.4.99.-</ecNumber>
    </recommendedName>
</protein>
<dbReference type="SUPFAM" id="SSF55174">
    <property type="entry name" value="Alpha-L RNA-binding motif"/>
    <property type="match status" value="1"/>
</dbReference>
<evidence type="ECO:0000313" key="11">
    <source>
        <dbReference type="EMBL" id="CAA6803236.1"/>
    </source>
</evidence>
<dbReference type="Pfam" id="PF00849">
    <property type="entry name" value="PseudoU_synth_2"/>
    <property type="match status" value="1"/>
</dbReference>
<keyword evidence="4 8" id="KW-0413">Isomerase</keyword>
<evidence type="ECO:0000256" key="2">
    <source>
        <dbReference type="ARBA" id="ARBA00022552"/>
    </source>
</evidence>
<evidence type="ECO:0000256" key="4">
    <source>
        <dbReference type="ARBA" id="ARBA00023235"/>
    </source>
</evidence>
<dbReference type="InterPro" id="IPR018496">
    <property type="entry name" value="PsdUridine_synth_RsuA/RluB_CS"/>
</dbReference>
<evidence type="ECO:0000256" key="7">
    <source>
        <dbReference type="PROSITE-ProRule" id="PRU00182"/>
    </source>
</evidence>
<evidence type="ECO:0000259" key="10">
    <source>
        <dbReference type="SMART" id="SM00363"/>
    </source>
</evidence>
<dbReference type="GO" id="GO:0003723">
    <property type="term" value="F:RNA binding"/>
    <property type="evidence" value="ECO:0007669"/>
    <property type="project" value="UniProtKB-KW"/>
</dbReference>
<dbReference type="NCBIfam" id="NF007976">
    <property type="entry name" value="PRK10700.1"/>
    <property type="match status" value="1"/>
</dbReference>
<dbReference type="PROSITE" id="PS50889">
    <property type="entry name" value="S4"/>
    <property type="match status" value="1"/>
</dbReference>
<dbReference type="InterPro" id="IPR000748">
    <property type="entry name" value="PsdUridine_synth_RsuA/RluB/E/F"/>
</dbReference>
<dbReference type="CDD" id="cd02556">
    <property type="entry name" value="PseudoU_synth_RluB"/>
    <property type="match status" value="1"/>
</dbReference>
<dbReference type="SMART" id="SM00363">
    <property type="entry name" value="S4"/>
    <property type="match status" value="1"/>
</dbReference>
<dbReference type="NCBIfam" id="TIGR00093">
    <property type="entry name" value="pseudouridine synthase"/>
    <property type="match status" value="1"/>
</dbReference>
<name>A0A6S6SAK5_9GAMM</name>
<organism evidence="11">
    <name type="scientific">uncultured Thiotrichaceae bacterium</name>
    <dbReference type="NCBI Taxonomy" id="298394"/>
    <lineage>
        <taxon>Bacteria</taxon>
        <taxon>Pseudomonadati</taxon>
        <taxon>Pseudomonadota</taxon>
        <taxon>Gammaproteobacteria</taxon>
        <taxon>Thiotrichales</taxon>
        <taxon>Thiotrichaceae</taxon>
        <taxon>environmental samples</taxon>
    </lineage>
</organism>
<dbReference type="GO" id="GO:0160139">
    <property type="term" value="F:23S rRNA pseudouridine(2605) synthase activity"/>
    <property type="evidence" value="ECO:0007669"/>
    <property type="project" value="UniProtKB-EC"/>
</dbReference>
<sequence length="274" mass="31754">MEERIQKILARAGYGSRREVESWIKKGDITVNGQTATLGQKITESAKVVLRGQKLRLSTKLKTTPRVLMYHKPVGQICTRDDPERRETVFDKLPKLSSGRWISIGRLDINTDGLLLFSNDGDLANKLMHPSSEVEREYAVRILGKVDPDMLKRMRDGVELEDGKASFDTIKFKGGEGANQWYHVTLKEGRNREVRRLWESQGLTVSRLRRVRYGDIELDRRLRAGNYEDMPARRMRKLYESVGLSCEQEDSPTPKKRSNNENKKLNPWNKRKRR</sequence>
<dbReference type="GO" id="GO:0005829">
    <property type="term" value="C:cytosol"/>
    <property type="evidence" value="ECO:0007669"/>
    <property type="project" value="UniProtKB-ARBA"/>
</dbReference>
<dbReference type="InterPro" id="IPR050343">
    <property type="entry name" value="RsuA_PseudoU_synthase"/>
</dbReference>
<dbReference type="CDD" id="cd00165">
    <property type="entry name" value="S4"/>
    <property type="match status" value="1"/>
</dbReference>
<evidence type="ECO:0000256" key="9">
    <source>
        <dbReference type="SAM" id="MobiDB-lite"/>
    </source>
</evidence>
<reference evidence="11" key="1">
    <citation type="submission" date="2020-01" db="EMBL/GenBank/DDBJ databases">
        <authorList>
            <person name="Meier V. D."/>
            <person name="Meier V D."/>
        </authorList>
    </citation>
    <scope>NUCLEOTIDE SEQUENCE</scope>
    <source>
        <strain evidence="11">HLG_WM_MAG_07</strain>
    </source>
</reference>
<keyword evidence="2" id="KW-0698">rRNA processing</keyword>
<gene>
    <name evidence="11" type="ORF">HELGO_WM30141</name>
</gene>
<feature type="domain" description="RNA-binding S4" evidence="10">
    <location>
        <begin position="3"/>
        <end position="62"/>
    </location>
</feature>
<dbReference type="PANTHER" id="PTHR47683">
    <property type="entry name" value="PSEUDOURIDINE SYNTHASE FAMILY PROTEIN-RELATED"/>
    <property type="match status" value="1"/>
</dbReference>
<dbReference type="PROSITE" id="PS01149">
    <property type="entry name" value="PSI_RSU"/>
    <property type="match status" value="1"/>
</dbReference>
<dbReference type="InterPro" id="IPR002942">
    <property type="entry name" value="S4_RNA-bd"/>
</dbReference>
<dbReference type="FunFam" id="3.10.290.10:FF:000003">
    <property type="entry name" value="Pseudouridine synthase"/>
    <property type="match status" value="1"/>
</dbReference>
<dbReference type="Pfam" id="PF01479">
    <property type="entry name" value="S4"/>
    <property type="match status" value="1"/>
</dbReference>
<dbReference type="InterPro" id="IPR020103">
    <property type="entry name" value="PsdUridine_synth_cat_dom_sf"/>
</dbReference>
<evidence type="ECO:0000256" key="1">
    <source>
        <dbReference type="ARBA" id="ARBA00008348"/>
    </source>
</evidence>
<dbReference type="AlphaFoldDB" id="A0A6S6SAK5"/>
<feature type="region of interest" description="Disordered" evidence="9">
    <location>
        <begin position="243"/>
        <end position="274"/>
    </location>
</feature>
<dbReference type="SUPFAM" id="SSF55120">
    <property type="entry name" value="Pseudouridine synthase"/>
    <property type="match status" value="1"/>
</dbReference>
<dbReference type="GO" id="GO:0016829">
    <property type="term" value="F:lyase activity"/>
    <property type="evidence" value="ECO:0007669"/>
    <property type="project" value="UniProtKB-KW"/>
</dbReference>
<dbReference type="InterPro" id="IPR020094">
    <property type="entry name" value="TruA/RsuA/RluB/E/F_N"/>
</dbReference>
<comment type="similarity">
    <text evidence="1 8">Belongs to the pseudouridine synthase RsuA family.</text>
</comment>
<proteinExistence type="inferred from homology"/>
<dbReference type="PANTHER" id="PTHR47683:SF3">
    <property type="entry name" value="RIBOSOMAL LARGE SUBUNIT PSEUDOURIDINE SYNTHASE B"/>
    <property type="match status" value="1"/>
</dbReference>
<dbReference type="Gene3D" id="3.30.70.580">
    <property type="entry name" value="Pseudouridine synthase I, catalytic domain, N-terminal subdomain"/>
    <property type="match status" value="1"/>
</dbReference>
<dbReference type="InterPro" id="IPR042092">
    <property type="entry name" value="PsdUridine_s_RsuA/RluB/E/F_cat"/>
</dbReference>
<dbReference type="GO" id="GO:0000455">
    <property type="term" value="P:enzyme-directed rRNA pseudouridine synthesis"/>
    <property type="evidence" value="ECO:0007669"/>
    <property type="project" value="UniProtKB-ARBA"/>
</dbReference>
<dbReference type="Gene3D" id="3.30.70.1560">
    <property type="entry name" value="Alpha-L RNA-binding motif"/>
    <property type="match status" value="1"/>
</dbReference>
<dbReference type="EC" id="5.4.99.-" evidence="8"/>